<comment type="caution">
    <text evidence="2">The sequence shown here is derived from an EMBL/GenBank/DDBJ whole genome shotgun (WGS) entry which is preliminary data.</text>
</comment>
<feature type="signal peptide" evidence="1">
    <location>
        <begin position="1"/>
        <end position="18"/>
    </location>
</feature>
<evidence type="ECO:0000256" key="1">
    <source>
        <dbReference type="SAM" id="SignalP"/>
    </source>
</evidence>
<evidence type="ECO:0000313" key="3">
    <source>
        <dbReference type="Proteomes" id="UP000800984"/>
    </source>
</evidence>
<proteinExistence type="predicted"/>
<feature type="chain" id="PRO_5046403262" description="MORN repeat variant" evidence="1">
    <location>
        <begin position="19"/>
        <end position="509"/>
    </location>
</feature>
<name>A0ABX0I6T3_9FLAO</name>
<evidence type="ECO:0008006" key="4">
    <source>
        <dbReference type="Google" id="ProtNLM"/>
    </source>
</evidence>
<keyword evidence="3" id="KW-1185">Reference proteome</keyword>
<evidence type="ECO:0000313" key="2">
    <source>
        <dbReference type="EMBL" id="NHM02342.1"/>
    </source>
</evidence>
<gene>
    <name evidence="2" type="ORF">G4D72_09505</name>
</gene>
<dbReference type="EMBL" id="JAAJBT010000005">
    <property type="protein sequence ID" value="NHM02342.1"/>
    <property type="molecule type" value="Genomic_DNA"/>
</dbReference>
<accession>A0ABX0I6T3</accession>
<keyword evidence="1" id="KW-0732">Signal</keyword>
<sequence>MRKFICIQLLFTSLFSFSQSWESSGYINSDVTLPRIKQADTFFYTEYEFLLNETHKTLSEINAEIKANTFEPIKYMVSKTTQNSTKIEKYIKGNLFSEKTYKNNVLNGATKIYYPDGTLFQEVDFLNGKVNGTYTIYSNDREHKVILETNYKNGIRNGIRKYYIPRDEEVLEGNYVDGKLVGDLKFTTEYGYYLLPNDLKKGKVQGFSNNKLVSEFYIINEKEIHGEALLYFYDSDKIAMKIPYFLGEKNGTARMYDREGKEIKKIEFKNGKKVGDYVNFTKDNQISSEEHYDEEGNKTGLWKEYKNGVIYSEQNYKSDKLNGTYKLYKNGVLQNVEEYKNGIRNGKSETYNVENEQLVSESVYENDVVVKTIQYYNNQVKFSVFDKEKKTKLFSTKYYDKSGKLLHQNNYNETRQPIGIQKNFSLRNDEPVSNSETHYDANGKQTKHIYNFGGNSSTETNYRNGVPHGEKIIINKDNIKTIEYYYESKGNSKKVTKEEFEKLMKAEKN</sequence>
<reference evidence="2 3" key="1">
    <citation type="submission" date="2020-02" db="EMBL/GenBank/DDBJ databases">
        <authorList>
            <person name="Chen W.-M."/>
        </authorList>
    </citation>
    <scope>NUCLEOTIDE SEQUENCE [LARGE SCALE GENOMIC DNA]</scope>
    <source>
        <strain evidence="2 3">KDG-16</strain>
    </source>
</reference>
<dbReference type="RefSeq" id="WP_166077451.1">
    <property type="nucleotide sequence ID" value="NZ_JAAJBT010000005.1"/>
</dbReference>
<organism evidence="2 3">
    <name type="scientific">Flavobacterium difficile</name>
    <dbReference type="NCBI Taxonomy" id="2709659"/>
    <lineage>
        <taxon>Bacteria</taxon>
        <taxon>Pseudomonadati</taxon>
        <taxon>Bacteroidota</taxon>
        <taxon>Flavobacteriia</taxon>
        <taxon>Flavobacteriales</taxon>
        <taxon>Flavobacteriaceae</taxon>
        <taxon>Flavobacterium</taxon>
    </lineage>
</organism>
<protein>
    <recommendedName>
        <fullName evidence="4">MORN repeat variant</fullName>
    </recommendedName>
</protein>
<dbReference type="Gene3D" id="2.20.110.10">
    <property type="entry name" value="Histone H3 K4-specific methyltransferase SET7/9 N-terminal domain"/>
    <property type="match status" value="2"/>
</dbReference>
<dbReference type="Proteomes" id="UP000800984">
    <property type="component" value="Unassembled WGS sequence"/>
</dbReference>
<dbReference type="Gene3D" id="3.90.930.1">
    <property type="match status" value="1"/>
</dbReference>
<dbReference type="SUPFAM" id="SSF82185">
    <property type="entry name" value="Histone H3 K4-specific methyltransferase SET7/9 N-terminal domain"/>
    <property type="match status" value="3"/>
</dbReference>